<keyword evidence="3 10" id="KW-0808">Transferase</keyword>
<evidence type="ECO:0000256" key="8">
    <source>
        <dbReference type="SAM" id="Phobius"/>
    </source>
</evidence>
<dbReference type="GO" id="GO:0016020">
    <property type="term" value="C:membrane"/>
    <property type="evidence" value="ECO:0007669"/>
    <property type="project" value="UniProtKB-SubCell"/>
</dbReference>
<evidence type="ECO:0000256" key="3">
    <source>
        <dbReference type="ARBA" id="ARBA00022679"/>
    </source>
</evidence>
<feature type="region of interest" description="Disordered" evidence="7">
    <location>
        <begin position="1"/>
        <end position="26"/>
    </location>
</feature>
<evidence type="ECO:0000256" key="4">
    <source>
        <dbReference type="ARBA" id="ARBA00022692"/>
    </source>
</evidence>
<dbReference type="PANTHER" id="PTHR30576:SF10">
    <property type="entry name" value="SLL5057 PROTEIN"/>
    <property type="match status" value="1"/>
</dbReference>
<dbReference type="OrthoDB" id="9808602at2"/>
<dbReference type="AlphaFoldDB" id="A0A3S3EA93"/>
<keyword evidence="5 8" id="KW-1133">Transmembrane helix</keyword>
<evidence type="ECO:0000256" key="1">
    <source>
        <dbReference type="ARBA" id="ARBA00004141"/>
    </source>
</evidence>
<evidence type="ECO:0000256" key="2">
    <source>
        <dbReference type="ARBA" id="ARBA00006464"/>
    </source>
</evidence>
<evidence type="ECO:0000256" key="7">
    <source>
        <dbReference type="SAM" id="MobiDB-lite"/>
    </source>
</evidence>
<dbReference type="Pfam" id="PF13727">
    <property type="entry name" value="CoA_binding_3"/>
    <property type="match status" value="1"/>
</dbReference>
<proteinExistence type="inferred from homology"/>
<gene>
    <name evidence="10" type="ORF">EGT67_11030</name>
</gene>
<dbReference type="NCBIfam" id="TIGR03025">
    <property type="entry name" value="EPS_sugtrans"/>
    <property type="match status" value="1"/>
</dbReference>
<evidence type="ECO:0000256" key="6">
    <source>
        <dbReference type="ARBA" id="ARBA00023136"/>
    </source>
</evidence>
<feature type="transmembrane region" description="Helical" evidence="8">
    <location>
        <begin position="329"/>
        <end position="349"/>
    </location>
</feature>
<evidence type="ECO:0000259" key="9">
    <source>
        <dbReference type="Pfam" id="PF02397"/>
    </source>
</evidence>
<reference evidence="10 11" key="1">
    <citation type="submission" date="2018-11" db="EMBL/GenBank/DDBJ databases">
        <title>Rhodococcus spongicola sp. nov. and Rhodococcus xishaensis sp. nov. from marine sponges.</title>
        <authorList>
            <person name="Li L."/>
            <person name="Lin H.W."/>
        </authorList>
    </citation>
    <scope>NUCLEOTIDE SEQUENCE [LARGE SCALE GENOMIC DNA]</scope>
    <source>
        <strain evidence="10 11">CCTCC AB2014297</strain>
    </source>
</reference>
<dbReference type="RefSeq" id="WP_127916128.1">
    <property type="nucleotide sequence ID" value="NZ_RKLP01000005.1"/>
</dbReference>
<dbReference type="InterPro" id="IPR017475">
    <property type="entry name" value="EPS_sugar_tfrase"/>
</dbReference>
<feature type="transmembrane region" description="Helical" evidence="8">
    <location>
        <begin position="124"/>
        <end position="144"/>
    </location>
</feature>
<protein>
    <submittedName>
        <fullName evidence="10">Sugar transferase</fullName>
    </submittedName>
</protein>
<dbReference type="GO" id="GO:0016780">
    <property type="term" value="F:phosphotransferase activity, for other substituted phosphate groups"/>
    <property type="evidence" value="ECO:0007669"/>
    <property type="project" value="TreeGrafter"/>
</dbReference>
<keyword evidence="6 8" id="KW-0472">Membrane</keyword>
<dbReference type="EMBL" id="RKLP01000005">
    <property type="protein sequence ID" value="RVW09329.1"/>
    <property type="molecule type" value="Genomic_DNA"/>
</dbReference>
<dbReference type="Proteomes" id="UP000286208">
    <property type="component" value="Unassembled WGS sequence"/>
</dbReference>
<feature type="domain" description="Bacterial sugar transferase" evidence="9">
    <location>
        <begin position="323"/>
        <end position="509"/>
    </location>
</feature>
<organism evidence="10 11">
    <name type="scientific">Prescottella agglutinans</name>
    <dbReference type="NCBI Taxonomy" id="1644129"/>
    <lineage>
        <taxon>Bacteria</taxon>
        <taxon>Bacillati</taxon>
        <taxon>Actinomycetota</taxon>
        <taxon>Actinomycetes</taxon>
        <taxon>Mycobacteriales</taxon>
        <taxon>Nocardiaceae</taxon>
        <taxon>Prescottella</taxon>
    </lineage>
</organism>
<accession>A0A3S3EA93</accession>
<name>A0A3S3EA93_9NOCA</name>
<feature type="transmembrane region" description="Helical" evidence="8">
    <location>
        <begin position="85"/>
        <end position="104"/>
    </location>
</feature>
<feature type="transmembrane region" description="Helical" evidence="8">
    <location>
        <begin position="54"/>
        <end position="73"/>
    </location>
</feature>
<comment type="caution">
    <text evidence="10">The sequence shown here is derived from an EMBL/GenBank/DDBJ whole genome shotgun (WGS) entry which is preliminary data.</text>
</comment>
<dbReference type="PANTHER" id="PTHR30576">
    <property type="entry name" value="COLANIC BIOSYNTHESIS UDP-GLUCOSE LIPID CARRIER TRANSFERASE"/>
    <property type="match status" value="1"/>
</dbReference>
<comment type="similarity">
    <text evidence="2">Belongs to the bacterial sugar transferase family.</text>
</comment>
<comment type="subcellular location">
    <subcellularLocation>
        <location evidence="1">Membrane</location>
        <topology evidence="1">Multi-pass membrane protein</topology>
    </subcellularLocation>
</comment>
<dbReference type="Pfam" id="PF02397">
    <property type="entry name" value="Bac_transf"/>
    <property type="match status" value="1"/>
</dbReference>
<keyword evidence="11" id="KW-1185">Reference proteome</keyword>
<keyword evidence="4 8" id="KW-0812">Transmembrane</keyword>
<evidence type="ECO:0000313" key="11">
    <source>
        <dbReference type="Proteomes" id="UP000286208"/>
    </source>
</evidence>
<evidence type="ECO:0000313" key="10">
    <source>
        <dbReference type="EMBL" id="RVW09329.1"/>
    </source>
</evidence>
<feature type="transmembrane region" description="Helical" evidence="8">
    <location>
        <begin position="150"/>
        <end position="169"/>
    </location>
</feature>
<dbReference type="InterPro" id="IPR003362">
    <property type="entry name" value="Bact_transf"/>
</dbReference>
<evidence type="ECO:0000256" key="5">
    <source>
        <dbReference type="ARBA" id="ARBA00022989"/>
    </source>
</evidence>
<sequence>MVDGGEGVTASRYLETGTEAEGDGVSPLRLVNEASPQQNSRSIWQHCYVSRLRIVDTVIVGAAVAAAQIARFGTTPEAVTAGISGLSYTMMSVALAGLWLAMLAIHRTRSTRVIGAGAEEYRRIVTATFQLFGLIGILSLLFRADIARGYLAIAFPLGLAGLLGGRWAMRKVVTRRRAKGDCHTSVLVVGSPQSVLTMTRNFERDSSSGYRVVGVCMPGYGYREDEHLVVDGREIPVLGNEYDVIGALGACGADTVVVTATEQLGHDGIRGLVWDLEPHNVDLVVAPGVVDVSGPRLVMRPVAGFPLIHVEKPRYHGAKRFGKTAFDTCFALAALIAVSPVMLAAAVAVKTTSRGPILYKSERIGINGRPFPMLKFRTMVDGADKQVAALLGQNEGAGVLFKMKDDPRITPVGKFLRKYSLDELPQFVNVLRREMSVVGPRPPLRREVEAYDGTVRRRMLVKPGLTGLWQVSGRSDLSWDETVRLDLSYVENWSMMQDILIVGKTVRAVTAGSGAY</sequence>